<dbReference type="NCBIfam" id="TIGR00237">
    <property type="entry name" value="xseA"/>
    <property type="match status" value="1"/>
</dbReference>
<name>A0ABY6F4I5_9GAMM</name>
<evidence type="ECO:0000259" key="6">
    <source>
        <dbReference type="Pfam" id="PF02601"/>
    </source>
</evidence>
<gene>
    <name evidence="8" type="primary">xseA</name>
    <name evidence="8" type="ORF">LU297_00635</name>
</gene>
<evidence type="ECO:0000256" key="1">
    <source>
        <dbReference type="ARBA" id="ARBA00022490"/>
    </source>
</evidence>
<keyword evidence="9" id="KW-1185">Reference proteome</keyword>
<evidence type="ECO:0000313" key="8">
    <source>
        <dbReference type="EMBL" id="UXZ04994.1"/>
    </source>
</evidence>
<sequence>MPKSITKQASSLHLSDNLDTIEQKHRALAERFAQELTDDDGDDGMDMLPNAQLSLHDYLTAVKMVIDDTFDHEVWVRAEIRAMNSKGGHYYFELADKDDAGQIIASCRATLWRYKANALLTKFAVTTGQNLQAGINVLMKCSANFHAQYGFSLNISDIDPNYTLGELAAAYHAMKQRLYQEGLFHLNKSLPTPFDIRHVVVIAPEQAAGLGDFRAEADRLMMAKACHFQYHHATFQGNHAPKEIRQAIMGSLNDFRTQHDALPDLLVIIRGGGAVGDLAYLNDYELAAMVAECPVPVWVGVGHQRDLVILDEVAHRSFDTPSKVILGIETHLAQTIQLAKQKIQQIQQTATQFLTTTKQDCERKIHHIRHHASKTTQIAKQDSKHQLKQLHTTIKHRSKQETLALNTLMANTKKYAHAQLTQAKKDSRYYLNEHKKLYSHLTLVREQCRHLQSLILIQHPQRTLQKGYALIYDDANKPISSRHMLNQGQTIHIALHDGQVSAQVQSHLD</sequence>
<keyword evidence="4 5" id="KW-0269">Exonuclease</keyword>
<dbReference type="GO" id="GO:0008855">
    <property type="term" value="F:exodeoxyribonuclease VII activity"/>
    <property type="evidence" value="ECO:0007669"/>
    <property type="project" value="UniProtKB-EC"/>
</dbReference>
<dbReference type="InterPro" id="IPR003753">
    <property type="entry name" value="Exonuc_VII_L"/>
</dbReference>
<dbReference type="CDD" id="cd04489">
    <property type="entry name" value="ExoVII_LU_OBF"/>
    <property type="match status" value="1"/>
</dbReference>
<dbReference type="PANTHER" id="PTHR30008">
    <property type="entry name" value="EXODEOXYRIBONUCLEASE 7 LARGE SUBUNIT"/>
    <property type="match status" value="1"/>
</dbReference>
<evidence type="ECO:0000256" key="4">
    <source>
        <dbReference type="ARBA" id="ARBA00022839"/>
    </source>
</evidence>
<evidence type="ECO:0000256" key="2">
    <source>
        <dbReference type="ARBA" id="ARBA00022722"/>
    </source>
</evidence>
<protein>
    <recommendedName>
        <fullName evidence="5">Exodeoxyribonuclease 7 large subunit</fullName>
        <ecNumber evidence="5">3.1.11.6</ecNumber>
    </recommendedName>
</protein>
<organism evidence="8 9">
    <name type="scientific">Moraxella nasicaprae</name>
    <dbReference type="NCBI Taxonomy" id="2904122"/>
    <lineage>
        <taxon>Bacteria</taxon>
        <taxon>Pseudomonadati</taxon>
        <taxon>Pseudomonadota</taxon>
        <taxon>Gammaproteobacteria</taxon>
        <taxon>Moraxellales</taxon>
        <taxon>Moraxellaceae</taxon>
        <taxon>Moraxella</taxon>
    </lineage>
</organism>
<keyword evidence="3 5" id="KW-0378">Hydrolase</keyword>
<proteinExistence type="inferred from homology"/>
<keyword evidence="2 5" id="KW-0540">Nuclease</keyword>
<keyword evidence="1" id="KW-0963">Cytoplasm</keyword>
<comment type="catalytic activity">
    <reaction evidence="5">
        <text>Exonucleolytic cleavage in either 5'- to 3'- or 3'- to 5'-direction to yield nucleoside 5'-phosphates.</text>
        <dbReference type="EC" id="3.1.11.6"/>
    </reaction>
</comment>
<dbReference type="PANTHER" id="PTHR30008:SF0">
    <property type="entry name" value="EXODEOXYRIBONUCLEASE 7 LARGE SUBUNIT"/>
    <property type="match status" value="1"/>
</dbReference>
<feature type="domain" description="OB-fold nucleic acid binding" evidence="7">
    <location>
        <begin position="54"/>
        <end position="159"/>
    </location>
</feature>
<dbReference type="EC" id="3.1.11.6" evidence="5"/>
<accession>A0ABY6F4I5</accession>
<reference evidence="8" key="1">
    <citation type="submission" date="2021-12" db="EMBL/GenBank/DDBJ databases">
        <title>taxonomy of Moraxella sp. ZY201224.</title>
        <authorList>
            <person name="Li F."/>
        </authorList>
    </citation>
    <scope>NUCLEOTIDE SEQUENCE</scope>
    <source>
        <strain evidence="8">ZY201224</strain>
    </source>
</reference>
<dbReference type="Proteomes" id="UP001063782">
    <property type="component" value="Chromosome"/>
</dbReference>
<evidence type="ECO:0000259" key="7">
    <source>
        <dbReference type="Pfam" id="PF13742"/>
    </source>
</evidence>
<dbReference type="RefSeq" id="WP_263076495.1">
    <property type="nucleotide sequence ID" value="NZ_CP089977.1"/>
</dbReference>
<comment type="similarity">
    <text evidence="5">Belongs to the XseA family.</text>
</comment>
<evidence type="ECO:0000256" key="3">
    <source>
        <dbReference type="ARBA" id="ARBA00022801"/>
    </source>
</evidence>
<evidence type="ECO:0000313" key="9">
    <source>
        <dbReference type="Proteomes" id="UP001063782"/>
    </source>
</evidence>
<evidence type="ECO:0000256" key="5">
    <source>
        <dbReference type="RuleBase" id="RU004355"/>
    </source>
</evidence>
<dbReference type="InterPro" id="IPR020579">
    <property type="entry name" value="Exonuc_VII_lsu_C"/>
</dbReference>
<dbReference type="InterPro" id="IPR025824">
    <property type="entry name" value="OB-fold_nuc-bd_dom"/>
</dbReference>
<dbReference type="EMBL" id="CP089977">
    <property type="protein sequence ID" value="UXZ04994.1"/>
    <property type="molecule type" value="Genomic_DNA"/>
</dbReference>
<dbReference type="Pfam" id="PF02601">
    <property type="entry name" value="Exonuc_VII_L"/>
    <property type="match status" value="1"/>
</dbReference>
<dbReference type="Pfam" id="PF13742">
    <property type="entry name" value="tRNA_anti_2"/>
    <property type="match status" value="1"/>
</dbReference>
<feature type="domain" description="Exonuclease VII large subunit C-terminal" evidence="6">
    <location>
        <begin position="183"/>
        <end position="502"/>
    </location>
</feature>
<comment type="subcellular location">
    <subcellularLocation>
        <location evidence="5">Cytoplasm</location>
    </subcellularLocation>
</comment>